<comment type="caution">
    <text evidence="1">The sequence shown here is derived from an EMBL/GenBank/DDBJ whole genome shotgun (WGS) entry which is preliminary data.</text>
</comment>
<evidence type="ECO:0000313" key="1">
    <source>
        <dbReference type="EMBL" id="PPQ85787.1"/>
    </source>
</evidence>
<proteinExistence type="predicted"/>
<dbReference type="Proteomes" id="UP000284706">
    <property type="component" value="Unassembled WGS sequence"/>
</dbReference>
<dbReference type="InParanoid" id="A0A409X4Y7"/>
<sequence length="75" mass="8536">MVIAKQVLRLCLGGGRCVASEVCPISSLRLLLHPNNWSIRCATWYHSVLRSQDWMLCWHSTRGLLLLVVTLAEPY</sequence>
<dbReference type="EMBL" id="NHYE01004219">
    <property type="protein sequence ID" value="PPQ85787.1"/>
    <property type="molecule type" value="Genomic_DNA"/>
</dbReference>
<reference evidence="1 2" key="1">
    <citation type="journal article" date="2018" name="Evol. Lett.">
        <title>Horizontal gene cluster transfer increased hallucinogenic mushroom diversity.</title>
        <authorList>
            <person name="Reynolds H.T."/>
            <person name="Vijayakumar V."/>
            <person name="Gluck-Thaler E."/>
            <person name="Korotkin H.B."/>
            <person name="Matheny P.B."/>
            <person name="Slot J.C."/>
        </authorList>
    </citation>
    <scope>NUCLEOTIDE SEQUENCE [LARGE SCALE GENOMIC DNA]</scope>
    <source>
        <strain evidence="1 2">SRW20</strain>
    </source>
</reference>
<evidence type="ECO:0000313" key="2">
    <source>
        <dbReference type="Proteomes" id="UP000284706"/>
    </source>
</evidence>
<dbReference type="AlphaFoldDB" id="A0A409X4Y7"/>
<name>A0A409X4Y7_9AGAR</name>
<keyword evidence="2" id="KW-1185">Reference proteome</keyword>
<organism evidence="1 2">
    <name type="scientific">Gymnopilus dilepis</name>
    <dbReference type="NCBI Taxonomy" id="231916"/>
    <lineage>
        <taxon>Eukaryota</taxon>
        <taxon>Fungi</taxon>
        <taxon>Dikarya</taxon>
        <taxon>Basidiomycota</taxon>
        <taxon>Agaricomycotina</taxon>
        <taxon>Agaricomycetes</taxon>
        <taxon>Agaricomycetidae</taxon>
        <taxon>Agaricales</taxon>
        <taxon>Agaricineae</taxon>
        <taxon>Hymenogastraceae</taxon>
        <taxon>Gymnopilus</taxon>
    </lineage>
</organism>
<accession>A0A409X4Y7</accession>
<protein>
    <submittedName>
        <fullName evidence="1">Uncharacterized protein</fullName>
    </submittedName>
</protein>
<gene>
    <name evidence="1" type="ORF">CVT26_004857</name>
</gene>